<keyword evidence="2" id="KW-1185">Reference proteome</keyword>
<dbReference type="Proteomes" id="UP000051913">
    <property type="component" value="Unassembled WGS sequence"/>
</dbReference>
<accession>A0A0R3L0P8</accession>
<reference evidence="1 2" key="1">
    <citation type="submission" date="2014-03" db="EMBL/GenBank/DDBJ databases">
        <title>Bradyrhizobium valentinum sp. nov., isolated from effective nodules of Lupinus mariae-josephae, a lupine endemic of basic-lime soils in Eastern Spain.</title>
        <authorList>
            <person name="Duran D."/>
            <person name="Rey L."/>
            <person name="Navarro A."/>
            <person name="Busquets A."/>
            <person name="Imperial J."/>
            <person name="Ruiz-Argueso T."/>
        </authorList>
    </citation>
    <scope>NUCLEOTIDE SEQUENCE [LARGE SCALE GENOMIC DNA]</scope>
    <source>
        <strain evidence="1 2">LmjM3</strain>
    </source>
</reference>
<evidence type="ECO:0000313" key="2">
    <source>
        <dbReference type="Proteomes" id="UP000051913"/>
    </source>
</evidence>
<protein>
    <submittedName>
        <fullName evidence="1">Uncharacterized protein</fullName>
    </submittedName>
</protein>
<sequence>MPKNTVVSRADLLVVSQTSWRLTFCPSMVYHLSQFCLSVSGDIVLRVMIVAFSIGCMSSVAAKDIDYDKIDYSQFAQSERKSLAKCFLDMLAVVQRHKLRNELTDFLEAGCQAEMRAVESELGRHPPPGLDGMSEELRGRVLGPMFIGPMETAAIEIYKDQKASFCTGDACVFDAYRKCIMLQAADDIVRRLKPTEFENQLKVKCKVSEIAARATLTNDFLGVQRLQREPELSEKTRELIDGVIKEIRQASIISYAEDLVKVQPGRKSCKIPIEMCGKTECISLDDVPKSQREYECAIQN</sequence>
<organism evidence="1 2">
    <name type="scientific">Bradyrhizobium valentinum</name>
    <dbReference type="NCBI Taxonomy" id="1518501"/>
    <lineage>
        <taxon>Bacteria</taxon>
        <taxon>Pseudomonadati</taxon>
        <taxon>Pseudomonadota</taxon>
        <taxon>Alphaproteobacteria</taxon>
        <taxon>Hyphomicrobiales</taxon>
        <taxon>Nitrobacteraceae</taxon>
        <taxon>Bradyrhizobium</taxon>
    </lineage>
</organism>
<evidence type="ECO:0000313" key="1">
    <source>
        <dbReference type="EMBL" id="KRQ99300.1"/>
    </source>
</evidence>
<comment type="caution">
    <text evidence="1">The sequence shown here is derived from an EMBL/GenBank/DDBJ whole genome shotgun (WGS) entry which is preliminary data.</text>
</comment>
<name>A0A0R3L0P8_9BRAD</name>
<proteinExistence type="predicted"/>
<dbReference type="AlphaFoldDB" id="A0A0R3L0P8"/>
<dbReference type="EMBL" id="LLXX01000173">
    <property type="protein sequence ID" value="KRQ99300.1"/>
    <property type="molecule type" value="Genomic_DNA"/>
</dbReference>
<gene>
    <name evidence="1" type="ORF">CP49_11940</name>
</gene>